<dbReference type="EC" id="6.3.2.6" evidence="2"/>
<dbReference type="PANTHER" id="PTHR43700:SF1">
    <property type="entry name" value="PHOSPHORIBOSYLAMINOIMIDAZOLE-SUCCINOCARBOXAMIDE SYNTHASE"/>
    <property type="match status" value="1"/>
</dbReference>
<evidence type="ECO:0000256" key="1">
    <source>
        <dbReference type="ARBA" id="ARBA00004672"/>
    </source>
</evidence>
<evidence type="ECO:0000256" key="5">
    <source>
        <dbReference type="ARBA" id="ARBA00022755"/>
    </source>
</evidence>
<gene>
    <name evidence="9" type="ORF">CARUB_v100039422mg</name>
</gene>
<accession>R0GLT5</accession>
<dbReference type="eggNOG" id="KOG2835">
    <property type="taxonomic scope" value="Eukaryota"/>
</dbReference>
<keyword evidence="3" id="KW-0436">Ligase</keyword>
<evidence type="ECO:0000256" key="7">
    <source>
        <dbReference type="ARBA" id="ARBA00030409"/>
    </source>
</evidence>
<dbReference type="GO" id="GO:0004639">
    <property type="term" value="F:phosphoribosylaminoimidazolesuccinocarboxamide synthase activity"/>
    <property type="evidence" value="ECO:0007669"/>
    <property type="project" value="UniProtKB-EC"/>
</dbReference>
<comment type="pathway">
    <text evidence="1">Purine metabolism; IMP biosynthesis via de novo pathway; 5-amino-1-(5-phospho-D-ribosyl)imidazole-4-carboxamide from 5-amino-1-(5-phospho-D-ribosyl)imidazole-4-carboxylate: step 1/2.</text>
</comment>
<dbReference type="GO" id="GO:0009570">
    <property type="term" value="C:chloroplast stroma"/>
    <property type="evidence" value="ECO:0007669"/>
    <property type="project" value="TreeGrafter"/>
</dbReference>
<feature type="domain" description="SAICAR synthetase/ADE2 N-terminal" evidence="8">
    <location>
        <begin position="1"/>
        <end position="44"/>
    </location>
</feature>
<dbReference type="Pfam" id="PF01259">
    <property type="entry name" value="SAICAR_synt"/>
    <property type="match status" value="1"/>
</dbReference>
<dbReference type="SUPFAM" id="SSF56104">
    <property type="entry name" value="SAICAR synthase-like"/>
    <property type="match status" value="1"/>
</dbReference>
<evidence type="ECO:0000256" key="6">
    <source>
        <dbReference type="ARBA" id="ARBA00022840"/>
    </source>
</evidence>
<dbReference type="EMBL" id="KB870845">
    <property type="protein sequence ID" value="EOA12153.1"/>
    <property type="molecule type" value="Genomic_DNA"/>
</dbReference>
<keyword evidence="10" id="KW-1185">Reference proteome</keyword>
<proteinExistence type="predicted"/>
<keyword evidence="6" id="KW-0067">ATP-binding</keyword>
<sequence>FGRSSDGSILLIDEIHTPDSSRHWLASSYEERFQKGLEPENVDKVALVCSTLFTH</sequence>
<dbReference type="UniPathway" id="UPA00074">
    <property type="reaction ID" value="UER00131"/>
</dbReference>
<dbReference type="GO" id="GO:0006189">
    <property type="term" value="P:'de novo' IMP biosynthetic process"/>
    <property type="evidence" value="ECO:0007669"/>
    <property type="project" value="UniProtKB-UniPathway"/>
</dbReference>
<dbReference type="STRING" id="81985.R0GLT5"/>
<evidence type="ECO:0000256" key="3">
    <source>
        <dbReference type="ARBA" id="ARBA00022598"/>
    </source>
</evidence>
<feature type="non-terminal residue" evidence="9">
    <location>
        <position position="1"/>
    </location>
</feature>
<organism evidence="9 10">
    <name type="scientific">Capsella rubella</name>
    <dbReference type="NCBI Taxonomy" id="81985"/>
    <lineage>
        <taxon>Eukaryota</taxon>
        <taxon>Viridiplantae</taxon>
        <taxon>Streptophyta</taxon>
        <taxon>Embryophyta</taxon>
        <taxon>Tracheophyta</taxon>
        <taxon>Spermatophyta</taxon>
        <taxon>Magnoliopsida</taxon>
        <taxon>eudicotyledons</taxon>
        <taxon>Gunneridae</taxon>
        <taxon>Pentapetalae</taxon>
        <taxon>rosids</taxon>
        <taxon>malvids</taxon>
        <taxon>Brassicales</taxon>
        <taxon>Brassicaceae</taxon>
        <taxon>Camelineae</taxon>
        <taxon>Capsella</taxon>
    </lineage>
</organism>
<dbReference type="GO" id="GO:0005524">
    <property type="term" value="F:ATP binding"/>
    <property type="evidence" value="ECO:0007669"/>
    <property type="project" value="UniProtKB-KW"/>
</dbReference>
<evidence type="ECO:0000259" key="8">
    <source>
        <dbReference type="Pfam" id="PF01259"/>
    </source>
</evidence>
<evidence type="ECO:0000313" key="10">
    <source>
        <dbReference type="Proteomes" id="UP000029121"/>
    </source>
</evidence>
<name>R0GLT5_9BRAS</name>
<evidence type="ECO:0000256" key="4">
    <source>
        <dbReference type="ARBA" id="ARBA00022741"/>
    </source>
</evidence>
<evidence type="ECO:0000256" key="2">
    <source>
        <dbReference type="ARBA" id="ARBA00012217"/>
    </source>
</evidence>
<feature type="non-terminal residue" evidence="9">
    <location>
        <position position="55"/>
    </location>
</feature>
<dbReference type="Gene3D" id="3.30.470.20">
    <property type="entry name" value="ATP-grasp fold, B domain"/>
    <property type="match status" value="1"/>
</dbReference>
<keyword evidence="5" id="KW-0658">Purine biosynthesis</keyword>
<dbReference type="PANTHER" id="PTHR43700">
    <property type="entry name" value="PHOSPHORIBOSYLAMINOIMIDAZOLE-SUCCINOCARBOXAMIDE SYNTHASE"/>
    <property type="match status" value="1"/>
</dbReference>
<protein>
    <recommendedName>
        <fullName evidence="2">phosphoribosylaminoimidazolesuccinocarboxamide synthase</fullName>
        <ecNumber evidence="2">6.3.2.6</ecNumber>
    </recommendedName>
    <alternativeName>
        <fullName evidence="7">SAICAR synthetase</fullName>
    </alternativeName>
</protein>
<dbReference type="AlphaFoldDB" id="R0GLT5"/>
<reference evidence="10" key="1">
    <citation type="journal article" date="2013" name="Nat. Genet.">
        <title>The Capsella rubella genome and the genomic consequences of rapid mating system evolution.</title>
        <authorList>
            <person name="Slotte T."/>
            <person name="Hazzouri K.M."/>
            <person name="Agren J.A."/>
            <person name="Koenig D."/>
            <person name="Maumus F."/>
            <person name="Guo Y.L."/>
            <person name="Steige K."/>
            <person name="Platts A.E."/>
            <person name="Escobar J.S."/>
            <person name="Newman L.K."/>
            <person name="Wang W."/>
            <person name="Mandakova T."/>
            <person name="Vello E."/>
            <person name="Smith L.M."/>
            <person name="Henz S.R."/>
            <person name="Steffen J."/>
            <person name="Takuno S."/>
            <person name="Brandvain Y."/>
            <person name="Coop G."/>
            <person name="Andolfatto P."/>
            <person name="Hu T.T."/>
            <person name="Blanchette M."/>
            <person name="Clark R.M."/>
            <person name="Quesneville H."/>
            <person name="Nordborg M."/>
            <person name="Gaut B.S."/>
            <person name="Lysak M.A."/>
            <person name="Jenkins J."/>
            <person name="Grimwood J."/>
            <person name="Chapman J."/>
            <person name="Prochnik S."/>
            <person name="Shu S."/>
            <person name="Rokhsar D."/>
            <person name="Schmutz J."/>
            <person name="Weigel D."/>
            <person name="Wright S.I."/>
        </authorList>
    </citation>
    <scope>NUCLEOTIDE SEQUENCE [LARGE SCALE GENOMIC DNA]</scope>
    <source>
        <strain evidence="10">cv. Monte Gargano</strain>
    </source>
</reference>
<evidence type="ECO:0000313" key="9">
    <source>
        <dbReference type="EMBL" id="EOA12153.1"/>
    </source>
</evidence>
<dbReference type="Proteomes" id="UP000029121">
    <property type="component" value="Unassembled WGS sequence"/>
</dbReference>
<dbReference type="InterPro" id="IPR028923">
    <property type="entry name" value="SAICAR_synt/ADE2_N"/>
</dbReference>
<keyword evidence="4" id="KW-0547">Nucleotide-binding</keyword>